<protein>
    <submittedName>
        <fullName evidence="7">Oidioi.mRNA.OKI2018_I69.chr1.g1138.t2.cds</fullName>
    </submittedName>
</protein>
<evidence type="ECO:0000256" key="1">
    <source>
        <dbReference type="ARBA" id="ARBA00004123"/>
    </source>
</evidence>
<dbReference type="PROSITE" id="PS50039">
    <property type="entry name" value="FORK_HEAD_3"/>
    <property type="match status" value="1"/>
</dbReference>
<dbReference type="EMBL" id="OU015566">
    <property type="protein sequence ID" value="CAG5104195.1"/>
    <property type="molecule type" value="Genomic_DNA"/>
</dbReference>
<dbReference type="SUPFAM" id="SSF46785">
    <property type="entry name" value="Winged helix' DNA-binding domain"/>
    <property type="match status" value="1"/>
</dbReference>
<feature type="domain" description="Fork-head" evidence="6">
    <location>
        <begin position="124"/>
        <end position="218"/>
    </location>
</feature>
<accession>A0ABN7SW74</accession>
<evidence type="ECO:0000259" key="6">
    <source>
        <dbReference type="PROSITE" id="PS50039"/>
    </source>
</evidence>
<feature type="region of interest" description="Disordered" evidence="5">
    <location>
        <begin position="225"/>
        <end position="258"/>
    </location>
</feature>
<organism evidence="7 8">
    <name type="scientific">Oikopleura dioica</name>
    <name type="common">Tunicate</name>
    <dbReference type="NCBI Taxonomy" id="34765"/>
    <lineage>
        <taxon>Eukaryota</taxon>
        <taxon>Metazoa</taxon>
        <taxon>Chordata</taxon>
        <taxon>Tunicata</taxon>
        <taxon>Appendicularia</taxon>
        <taxon>Copelata</taxon>
        <taxon>Oikopleuridae</taxon>
        <taxon>Oikopleura</taxon>
    </lineage>
</organism>
<evidence type="ECO:0000256" key="2">
    <source>
        <dbReference type="ARBA" id="ARBA00023125"/>
    </source>
</evidence>
<evidence type="ECO:0000256" key="5">
    <source>
        <dbReference type="SAM" id="MobiDB-lite"/>
    </source>
</evidence>
<feature type="region of interest" description="Disordered" evidence="5">
    <location>
        <begin position="95"/>
        <end position="121"/>
    </location>
</feature>
<keyword evidence="3 4" id="KW-0539">Nucleus</keyword>
<dbReference type="InterPro" id="IPR030456">
    <property type="entry name" value="TF_fork_head_CS_2"/>
</dbReference>
<dbReference type="InterPro" id="IPR001766">
    <property type="entry name" value="Fork_head_dom"/>
</dbReference>
<dbReference type="PRINTS" id="PR00053">
    <property type="entry name" value="FORKHEAD"/>
</dbReference>
<dbReference type="PROSITE" id="PS00657">
    <property type="entry name" value="FORK_HEAD_1"/>
    <property type="match status" value="1"/>
</dbReference>
<feature type="compositionally biased region" description="Polar residues" evidence="5">
    <location>
        <begin position="433"/>
        <end position="458"/>
    </location>
</feature>
<dbReference type="InterPro" id="IPR036388">
    <property type="entry name" value="WH-like_DNA-bd_sf"/>
</dbReference>
<dbReference type="Gene3D" id="1.10.10.10">
    <property type="entry name" value="Winged helix-like DNA-binding domain superfamily/Winged helix DNA-binding domain"/>
    <property type="match status" value="1"/>
</dbReference>
<keyword evidence="8" id="KW-1185">Reference proteome</keyword>
<dbReference type="CDD" id="cd20015">
    <property type="entry name" value="FH_FOXA"/>
    <property type="match status" value="1"/>
</dbReference>
<evidence type="ECO:0000256" key="4">
    <source>
        <dbReference type="PROSITE-ProRule" id="PRU00089"/>
    </source>
</evidence>
<keyword evidence="2 4" id="KW-0238">DNA-binding</keyword>
<feature type="region of interest" description="Disordered" evidence="5">
    <location>
        <begin position="433"/>
        <end position="460"/>
    </location>
</feature>
<comment type="subcellular location">
    <subcellularLocation>
        <location evidence="1 4">Nucleus</location>
    </subcellularLocation>
</comment>
<dbReference type="InterPro" id="IPR018122">
    <property type="entry name" value="TF_fork_head_CS_1"/>
</dbReference>
<dbReference type="InterPro" id="IPR050211">
    <property type="entry name" value="FOX_domain-containing"/>
</dbReference>
<dbReference type="Proteomes" id="UP001158576">
    <property type="component" value="Chromosome 1"/>
</dbReference>
<gene>
    <name evidence="7" type="ORF">OKIOD_LOCUS9903</name>
</gene>
<feature type="compositionally biased region" description="Low complexity" evidence="5">
    <location>
        <begin position="484"/>
        <end position="523"/>
    </location>
</feature>
<feature type="DNA-binding region" description="Fork-head" evidence="4">
    <location>
        <begin position="124"/>
        <end position="218"/>
    </location>
</feature>
<feature type="region of interest" description="Disordered" evidence="5">
    <location>
        <begin position="472"/>
        <end position="586"/>
    </location>
</feature>
<reference evidence="7 8" key="1">
    <citation type="submission" date="2021-04" db="EMBL/GenBank/DDBJ databases">
        <authorList>
            <person name="Bliznina A."/>
        </authorList>
    </citation>
    <scope>NUCLEOTIDE SEQUENCE [LARGE SCALE GENOMIC DNA]</scope>
</reference>
<dbReference type="SMART" id="SM00339">
    <property type="entry name" value="FH"/>
    <property type="match status" value="1"/>
</dbReference>
<feature type="compositionally biased region" description="Low complexity" evidence="5">
    <location>
        <begin position="530"/>
        <end position="546"/>
    </location>
</feature>
<name>A0ABN7SW74_OIKDI</name>
<feature type="compositionally biased region" description="Polar residues" evidence="5">
    <location>
        <begin position="472"/>
        <end position="483"/>
    </location>
</feature>
<dbReference type="PROSITE" id="PS00658">
    <property type="entry name" value="FORK_HEAD_2"/>
    <property type="match status" value="1"/>
</dbReference>
<proteinExistence type="predicted"/>
<sequence length="586" mass="64410">MGTLSCPDAKPKLALRDYRKPMNTLQPRYHPYNGSPSGNGGSPGTYVGHTGHTGYAQPTSEAHSGTVYVSTPGQMRSTAMIQPPQFESPSHNGTMSIGGFSQGSSGGPATPAGIQQRDRVSQAKPPYSYISLITMAIQQSPQKMMTLSEIYNWIMELFPYYRQNQQRWQNSIRHSLSFNDCFVKVPRSPDKPGKGSYWALHDDAGNMFENGCYLRRQKRFKCPNKTNEPGVDLKQENTEYEQTEKSYQNEPPRVSVGSPVDKHVEYETVYATTSHHHQSPGGIQLVPIVSQSSIVTSSQPQIKPEPNQSIQQVVSQGSAPQPGQPIEVLPSDGRAIYHDANGVPLNLIDPNGQEGQQVIVQWAPEGAIPDGHAQYVHAYQPQFLINTSDPNYHPHHPFSINSLMSTGAMTMNGEYFTPTGHIMPATLTQAPVSTAQSGQIQSAPHSVQNSNTQNSKDGNITYIEPQTIELQRTDGPNQQNSTPGQQNQSNAGGAQEQNHPTNQQQQQQQQRAEQQQSNQQEQQYLPAQEIPASSSQSDPIDQSQPSGQVQFAPESPSQPMESENHQTPSSNQVTNHSPISNENDEA</sequence>
<evidence type="ECO:0000313" key="7">
    <source>
        <dbReference type="EMBL" id="CAG5104195.1"/>
    </source>
</evidence>
<dbReference type="Pfam" id="PF00250">
    <property type="entry name" value="Forkhead"/>
    <property type="match status" value="1"/>
</dbReference>
<evidence type="ECO:0000256" key="3">
    <source>
        <dbReference type="ARBA" id="ARBA00023242"/>
    </source>
</evidence>
<evidence type="ECO:0000313" key="8">
    <source>
        <dbReference type="Proteomes" id="UP001158576"/>
    </source>
</evidence>
<dbReference type="PANTHER" id="PTHR11829:SF380">
    <property type="entry name" value="PROTEIN FORK HEAD"/>
    <property type="match status" value="1"/>
</dbReference>
<dbReference type="InterPro" id="IPR036390">
    <property type="entry name" value="WH_DNA-bd_sf"/>
</dbReference>
<feature type="compositionally biased region" description="Polar residues" evidence="5">
    <location>
        <begin position="555"/>
        <end position="586"/>
    </location>
</feature>
<dbReference type="PANTHER" id="PTHR11829">
    <property type="entry name" value="FORKHEAD BOX PROTEIN"/>
    <property type="match status" value="1"/>
</dbReference>